<dbReference type="GO" id="GO:0019344">
    <property type="term" value="P:cysteine biosynthetic process"/>
    <property type="evidence" value="ECO:0007669"/>
    <property type="project" value="TreeGrafter"/>
</dbReference>
<feature type="transmembrane region" description="Helical" evidence="11">
    <location>
        <begin position="177"/>
        <end position="197"/>
    </location>
</feature>
<keyword evidence="9 11" id="KW-0472">Membrane</keyword>
<evidence type="ECO:0000256" key="7">
    <source>
        <dbReference type="ARBA" id="ARBA00022989"/>
    </source>
</evidence>
<dbReference type="AlphaFoldDB" id="A0A255EAD4"/>
<feature type="compositionally biased region" description="Low complexity" evidence="10">
    <location>
        <begin position="1"/>
        <end position="11"/>
    </location>
</feature>
<dbReference type="EMBL" id="NMVI01000015">
    <property type="protein sequence ID" value="OYN87881.1"/>
    <property type="molecule type" value="Genomic_DNA"/>
</dbReference>
<feature type="transmembrane region" description="Helical" evidence="11">
    <location>
        <begin position="247"/>
        <end position="273"/>
    </location>
</feature>
<dbReference type="InterPro" id="IPR050480">
    <property type="entry name" value="CysZ-like"/>
</dbReference>
<keyword evidence="2" id="KW-0813">Transport</keyword>
<dbReference type="GO" id="GO:0009675">
    <property type="term" value="F:high-affinity sulfate:proton symporter activity"/>
    <property type="evidence" value="ECO:0007669"/>
    <property type="project" value="TreeGrafter"/>
</dbReference>
<evidence type="ECO:0000256" key="1">
    <source>
        <dbReference type="ARBA" id="ARBA00004141"/>
    </source>
</evidence>
<reference evidence="12 13" key="1">
    <citation type="submission" date="2017-07" db="EMBL/GenBank/DDBJ databases">
        <title>Draft whole genome sequences of clinical Proprionibacteriaceae strains.</title>
        <authorList>
            <person name="Bernier A.-M."/>
            <person name="Bernard K."/>
            <person name="Domingo M.-C."/>
        </authorList>
    </citation>
    <scope>NUCLEOTIDE SEQUENCE [LARGE SCALE GENOMIC DNA]</scope>
    <source>
        <strain evidence="12 13">NML 160184</strain>
    </source>
</reference>
<organism evidence="12 13">
    <name type="scientific">Parenemella sanctibonifatiensis</name>
    <dbReference type="NCBI Taxonomy" id="2016505"/>
    <lineage>
        <taxon>Bacteria</taxon>
        <taxon>Bacillati</taxon>
        <taxon>Actinomycetota</taxon>
        <taxon>Actinomycetes</taxon>
        <taxon>Propionibacteriales</taxon>
        <taxon>Propionibacteriaceae</taxon>
        <taxon>Parenemella</taxon>
    </lineage>
</organism>
<evidence type="ECO:0000256" key="2">
    <source>
        <dbReference type="ARBA" id="ARBA00022448"/>
    </source>
</evidence>
<feature type="region of interest" description="Disordered" evidence="10">
    <location>
        <begin position="1"/>
        <end position="33"/>
    </location>
</feature>
<keyword evidence="7 11" id="KW-1133">Transmembrane helix</keyword>
<evidence type="ECO:0000313" key="13">
    <source>
        <dbReference type="Proteomes" id="UP000216533"/>
    </source>
</evidence>
<feature type="transmembrane region" description="Helical" evidence="11">
    <location>
        <begin position="203"/>
        <end position="226"/>
    </location>
</feature>
<evidence type="ECO:0000256" key="11">
    <source>
        <dbReference type="SAM" id="Phobius"/>
    </source>
</evidence>
<keyword evidence="3" id="KW-1003">Cell membrane</keyword>
<dbReference type="GO" id="GO:0005886">
    <property type="term" value="C:plasma membrane"/>
    <property type="evidence" value="ECO:0007669"/>
    <property type="project" value="TreeGrafter"/>
</dbReference>
<keyword evidence="8" id="KW-0764">Sulfate transport</keyword>
<evidence type="ECO:0008006" key="14">
    <source>
        <dbReference type="Google" id="ProtNLM"/>
    </source>
</evidence>
<evidence type="ECO:0000256" key="6">
    <source>
        <dbReference type="ARBA" id="ARBA00022692"/>
    </source>
</evidence>
<evidence type="ECO:0000256" key="9">
    <source>
        <dbReference type="ARBA" id="ARBA00023136"/>
    </source>
</evidence>
<evidence type="ECO:0000256" key="3">
    <source>
        <dbReference type="ARBA" id="ARBA00022475"/>
    </source>
</evidence>
<evidence type="ECO:0000256" key="4">
    <source>
        <dbReference type="ARBA" id="ARBA00022519"/>
    </source>
</evidence>
<dbReference type="PANTHER" id="PTHR37468">
    <property type="entry name" value="SULFATE TRANSPORTER CYSZ"/>
    <property type="match status" value="1"/>
</dbReference>
<evidence type="ECO:0000256" key="10">
    <source>
        <dbReference type="SAM" id="MobiDB-lite"/>
    </source>
</evidence>
<dbReference type="Proteomes" id="UP000216533">
    <property type="component" value="Unassembled WGS sequence"/>
</dbReference>
<keyword evidence="6 11" id="KW-0812">Transmembrane</keyword>
<dbReference type="PANTHER" id="PTHR37468:SF1">
    <property type="entry name" value="SULFATE TRANSPORTER CYSZ"/>
    <property type="match status" value="1"/>
</dbReference>
<feature type="transmembrane region" description="Helical" evidence="11">
    <location>
        <begin position="71"/>
        <end position="95"/>
    </location>
</feature>
<dbReference type="GO" id="GO:0000103">
    <property type="term" value="P:sulfate assimilation"/>
    <property type="evidence" value="ECO:0007669"/>
    <property type="project" value="TreeGrafter"/>
</dbReference>
<evidence type="ECO:0000256" key="8">
    <source>
        <dbReference type="ARBA" id="ARBA00023032"/>
    </source>
</evidence>
<accession>A0A255EAD4</accession>
<feature type="compositionally biased region" description="Pro residues" evidence="10">
    <location>
        <begin position="24"/>
        <end position="33"/>
    </location>
</feature>
<name>A0A255EAD4_9ACTN</name>
<feature type="transmembrane region" description="Helical" evidence="11">
    <location>
        <begin position="38"/>
        <end position="59"/>
    </location>
</feature>
<keyword evidence="4" id="KW-0997">Cell inner membrane</keyword>
<feature type="transmembrane region" description="Helical" evidence="11">
    <location>
        <begin position="115"/>
        <end position="140"/>
    </location>
</feature>
<comment type="subcellular location">
    <subcellularLocation>
        <location evidence="1">Membrane</location>
        <topology evidence="1">Multi-pass membrane protein</topology>
    </subcellularLocation>
</comment>
<gene>
    <name evidence="12" type="ORF">CGZ92_06370</name>
</gene>
<proteinExistence type="predicted"/>
<dbReference type="InterPro" id="IPR059112">
    <property type="entry name" value="CysZ/EI24"/>
</dbReference>
<evidence type="ECO:0000313" key="12">
    <source>
        <dbReference type="EMBL" id="OYN87881.1"/>
    </source>
</evidence>
<keyword evidence="5" id="KW-0028">Amino-acid biosynthesis</keyword>
<protein>
    <recommendedName>
        <fullName evidence="14">CysZ protein</fullName>
    </recommendedName>
</protein>
<sequence length="290" mass="29871">MPTCPPSCGSAGPPGPVMTDQPDPAEPMAPPAPPEPTAPYGVAGFLSGVATLGRGFGWIVRRKKLLGLGLLPPLIVSIVEIAAIVWLAMNAASWVASLTGFMGGWDPAVADLARLALQIMVTIAAAFLAIITFVAVTLAVGAPIYDLIAEEVDKQLGLTDPAPQTLAYTVVRTIGQLIVTLAQSALVAVGVFVIGLIPVVGQVAGIAISFAWGSWAITKEVVGTPFQSRGLMDLVDRSAAMRSRRMYVFGFGLPTFALMAIPGLSIIVFPAAVAGGVLVTRGLLGDETSA</sequence>
<comment type="caution">
    <text evidence="12">The sequence shown here is derived from an EMBL/GenBank/DDBJ whole genome shotgun (WGS) entry which is preliminary data.</text>
</comment>
<dbReference type="Pfam" id="PF07264">
    <property type="entry name" value="EI24"/>
    <property type="match status" value="1"/>
</dbReference>
<evidence type="ECO:0000256" key="5">
    <source>
        <dbReference type="ARBA" id="ARBA00022605"/>
    </source>
</evidence>